<dbReference type="PANTHER" id="PTHR33064:SF40">
    <property type="entry name" value="REVERSE TRANSCRIPTASE_RETROTRANSPOSON-DERIVED PROTEIN RNASE H-LIKE DOMAIN-CONTAINING PROTEIN"/>
    <property type="match status" value="1"/>
</dbReference>
<dbReference type="Proteomes" id="UP000729402">
    <property type="component" value="Unassembled WGS sequence"/>
</dbReference>
<protein>
    <recommendedName>
        <fullName evidence="1">Reverse transcriptase domain-containing protein</fullName>
    </recommendedName>
</protein>
<dbReference type="FunFam" id="3.30.70.270:FF:000020">
    <property type="entry name" value="Transposon Tf2-6 polyprotein-like Protein"/>
    <property type="match status" value="1"/>
</dbReference>
<accession>A0A8J5SM01</accession>
<name>A0A8J5SM01_ZIZPA</name>
<dbReference type="Pfam" id="PF00078">
    <property type="entry name" value="RVT_1"/>
    <property type="match status" value="1"/>
</dbReference>
<reference evidence="2" key="1">
    <citation type="journal article" date="2021" name="bioRxiv">
        <title>Whole Genome Assembly and Annotation of Northern Wild Rice, Zizania palustris L., Supports a Whole Genome Duplication in the Zizania Genus.</title>
        <authorList>
            <person name="Haas M."/>
            <person name="Kono T."/>
            <person name="Macchietto M."/>
            <person name="Millas R."/>
            <person name="McGilp L."/>
            <person name="Shao M."/>
            <person name="Duquette J."/>
            <person name="Hirsch C.N."/>
            <person name="Kimball J."/>
        </authorList>
    </citation>
    <scope>NUCLEOTIDE SEQUENCE</scope>
    <source>
        <tissue evidence="2">Fresh leaf tissue</tissue>
    </source>
</reference>
<proteinExistence type="predicted"/>
<comment type="caution">
    <text evidence="2">The sequence shown here is derived from an EMBL/GenBank/DDBJ whole genome shotgun (WGS) entry which is preliminary data.</text>
</comment>
<keyword evidence="3" id="KW-1185">Reference proteome</keyword>
<reference evidence="2" key="2">
    <citation type="submission" date="2021-02" db="EMBL/GenBank/DDBJ databases">
        <authorList>
            <person name="Kimball J.A."/>
            <person name="Haas M.W."/>
            <person name="Macchietto M."/>
            <person name="Kono T."/>
            <person name="Duquette J."/>
            <person name="Shao M."/>
        </authorList>
    </citation>
    <scope>NUCLEOTIDE SEQUENCE</scope>
    <source>
        <tissue evidence="2">Fresh leaf tissue</tissue>
    </source>
</reference>
<dbReference type="Pfam" id="PF17919">
    <property type="entry name" value="RT_RNaseH_2"/>
    <property type="match status" value="1"/>
</dbReference>
<dbReference type="OrthoDB" id="777296at2759"/>
<feature type="domain" description="Reverse transcriptase" evidence="1">
    <location>
        <begin position="1"/>
        <end position="67"/>
    </location>
</feature>
<organism evidence="2 3">
    <name type="scientific">Zizania palustris</name>
    <name type="common">Northern wild rice</name>
    <dbReference type="NCBI Taxonomy" id="103762"/>
    <lineage>
        <taxon>Eukaryota</taxon>
        <taxon>Viridiplantae</taxon>
        <taxon>Streptophyta</taxon>
        <taxon>Embryophyta</taxon>
        <taxon>Tracheophyta</taxon>
        <taxon>Spermatophyta</taxon>
        <taxon>Magnoliopsida</taxon>
        <taxon>Liliopsida</taxon>
        <taxon>Poales</taxon>
        <taxon>Poaceae</taxon>
        <taxon>BOP clade</taxon>
        <taxon>Oryzoideae</taxon>
        <taxon>Oryzeae</taxon>
        <taxon>Zizaniinae</taxon>
        <taxon>Zizania</taxon>
    </lineage>
</organism>
<evidence type="ECO:0000313" key="3">
    <source>
        <dbReference type="Proteomes" id="UP000729402"/>
    </source>
</evidence>
<evidence type="ECO:0000259" key="1">
    <source>
        <dbReference type="PROSITE" id="PS50878"/>
    </source>
</evidence>
<sequence length="244" mass="28132">MNDVLKPFLKRFVLVFFDDILIYNPSWSERLWHVRTVLQTLNEHELFIKKFKCTFGQQEVAYLGHVISATGVAMDEQKIRAVIEWLVPRSVRAVHAFLGLAGYYRRFIQNYGSIATPLTKLLKKGGFNWDLEAAEAFRRLQTTLTSAPVLQLPAFDQEFIVECDASESGFGAVIHQGAGPVAYFSKQIAPRHARLAAYERELIGLVLAVRHWRHYLWGHHFLIRTDHYSLTFLLDQKLSTIPHH</sequence>
<dbReference type="EMBL" id="JAAALK010000284">
    <property type="protein sequence ID" value="KAG8068579.1"/>
    <property type="molecule type" value="Genomic_DNA"/>
</dbReference>
<evidence type="ECO:0000313" key="2">
    <source>
        <dbReference type="EMBL" id="KAG8068579.1"/>
    </source>
</evidence>
<gene>
    <name evidence="2" type="ORF">GUJ93_ZPchr0005g14818</name>
</gene>
<dbReference type="PROSITE" id="PS50878">
    <property type="entry name" value="RT_POL"/>
    <property type="match status" value="1"/>
</dbReference>
<dbReference type="InterPro" id="IPR041577">
    <property type="entry name" value="RT_RNaseH_2"/>
</dbReference>
<dbReference type="CDD" id="cd09274">
    <property type="entry name" value="RNase_HI_RT_Ty3"/>
    <property type="match status" value="1"/>
</dbReference>
<dbReference type="InterPro" id="IPR051320">
    <property type="entry name" value="Viral_Replic_Matur_Polypro"/>
</dbReference>
<dbReference type="AlphaFoldDB" id="A0A8J5SM01"/>
<dbReference type="PANTHER" id="PTHR33064">
    <property type="entry name" value="POL PROTEIN"/>
    <property type="match status" value="1"/>
</dbReference>
<dbReference type="InterPro" id="IPR000477">
    <property type="entry name" value="RT_dom"/>
</dbReference>